<evidence type="ECO:0000313" key="2">
    <source>
        <dbReference type="Proteomes" id="UP001472677"/>
    </source>
</evidence>
<comment type="caution">
    <text evidence="1">The sequence shown here is derived from an EMBL/GenBank/DDBJ whole genome shotgun (WGS) entry which is preliminary data.</text>
</comment>
<proteinExistence type="predicted"/>
<keyword evidence="2" id="KW-1185">Reference proteome</keyword>
<gene>
    <name evidence="1" type="ORF">V6N12_045458</name>
</gene>
<sequence>MIFFYQVSEIGIEKTSIKTAGMVEESSTTNKLIANKVVRDSENTIVPDSLGDVAHGLKQDLLEAMQRLDLRVIDCSENATNDLL</sequence>
<name>A0ABR2G2T9_9ROSI</name>
<evidence type="ECO:0000313" key="1">
    <source>
        <dbReference type="EMBL" id="KAK8593376.1"/>
    </source>
</evidence>
<accession>A0ABR2G2T9</accession>
<dbReference type="EMBL" id="JBBPBM010000003">
    <property type="protein sequence ID" value="KAK8593376.1"/>
    <property type="molecule type" value="Genomic_DNA"/>
</dbReference>
<dbReference type="Proteomes" id="UP001472677">
    <property type="component" value="Unassembled WGS sequence"/>
</dbReference>
<organism evidence="1 2">
    <name type="scientific">Hibiscus sabdariffa</name>
    <name type="common">roselle</name>
    <dbReference type="NCBI Taxonomy" id="183260"/>
    <lineage>
        <taxon>Eukaryota</taxon>
        <taxon>Viridiplantae</taxon>
        <taxon>Streptophyta</taxon>
        <taxon>Embryophyta</taxon>
        <taxon>Tracheophyta</taxon>
        <taxon>Spermatophyta</taxon>
        <taxon>Magnoliopsida</taxon>
        <taxon>eudicotyledons</taxon>
        <taxon>Gunneridae</taxon>
        <taxon>Pentapetalae</taxon>
        <taxon>rosids</taxon>
        <taxon>malvids</taxon>
        <taxon>Malvales</taxon>
        <taxon>Malvaceae</taxon>
        <taxon>Malvoideae</taxon>
        <taxon>Hibiscus</taxon>
    </lineage>
</organism>
<protein>
    <submittedName>
        <fullName evidence="1">Uncharacterized protein</fullName>
    </submittedName>
</protein>
<reference evidence="1 2" key="1">
    <citation type="journal article" date="2024" name="G3 (Bethesda)">
        <title>Genome assembly of Hibiscus sabdariffa L. provides insights into metabolisms of medicinal natural products.</title>
        <authorList>
            <person name="Kim T."/>
        </authorList>
    </citation>
    <scope>NUCLEOTIDE SEQUENCE [LARGE SCALE GENOMIC DNA]</scope>
    <source>
        <strain evidence="1">TK-2024</strain>
        <tissue evidence="1">Old leaves</tissue>
    </source>
</reference>